<reference evidence="1" key="1">
    <citation type="submission" date="2023-03" db="EMBL/GenBank/DDBJ databases">
        <title>Synergistic degradation of erythromycin by symbiotic bacteria Ery-6A and Ery-6B and application in simulated water remediation.</title>
        <authorList>
            <person name="Xu S."/>
        </authorList>
    </citation>
    <scope>NUCLEOTIDE SEQUENCE</scope>
    <source>
        <strain evidence="1">Ery-6A</strain>
    </source>
</reference>
<evidence type="ECO:0000313" key="1">
    <source>
        <dbReference type="EMBL" id="WFF78755.1"/>
    </source>
</evidence>
<dbReference type="Proteomes" id="UP001219066">
    <property type="component" value="Chromosome"/>
</dbReference>
<dbReference type="RefSeq" id="WP_217649274.1">
    <property type="nucleotide sequence ID" value="NZ_CBCSDN010000014.1"/>
</dbReference>
<protein>
    <submittedName>
        <fullName evidence="1">Uncharacterized protein</fullName>
    </submittedName>
</protein>
<gene>
    <name evidence="1" type="ORF">PYR84_17615</name>
</gene>
<evidence type="ECO:0000313" key="2">
    <source>
        <dbReference type="Proteomes" id="UP001219066"/>
    </source>
</evidence>
<proteinExistence type="predicted"/>
<dbReference type="AlphaFoldDB" id="A0AAX3SFD4"/>
<sequence>MSSTNSNSTYPTYLNTIALLASEQDTLRLVPVACTTSTIWAAQTNSKNLTSMQVSLRKNATSVLASCTLNASTPVCSATGNDPLVAGDLISVELAGVESLSSKTTGLAITVTCQ</sequence>
<name>A0AAX3SFD4_9BURK</name>
<organism evidence="1 2">
    <name type="scientific">Delftia tsuruhatensis</name>
    <dbReference type="NCBI Taxonomy" id="180282"/>
    <lineage>
        <taxon>Bacteria</taxon>
        <taxon>Pseudomonadati</taxon>
        <taxon>Pseudomonadota</taxon>
        <taxon>Betaproteobacteria</taxon>
        <taxon>Burkholderiales</taxon>
        <taxon>Comamonadaceae</taxon>
        <taxon>Delftia</taxon>
    </lineage>
</organism>
<accession>A0AAX3SFD4</accession>
<dbReference type="EMBL" id="CP120956">
    <property type="protein sequence ID" value="WFF78755.1"/>
    <property type="molecule type" value="Genomic_DNA"/>
</dbReference>